<dbReference type="PANTHER" id="PTHR30458">
    <property type="entry name" value="PHENYLACETIC ACID DEGRADATION PROTEIN PAA"/>
    <property type="match status" value="1"/>
</dbReference>
<accession>A0A4U1J120</accession>
<organism evidence="2 3">
    <name type="scientific">Polyangium fumosum</name>
    <dbReference type="NCBI Taxonomy" id="889272"/>
    <lineage>
        <taxon>Bacteria</taxon>
        <taxon>Pseudomonadati</taxon>
        <taxon>Myxococcota</taxon>
        <taxon>Polyangia</taxon>
        <taxon>Polyangiales</taxon>
        <taxon>Polyangiaceae</taxon>
        <taxon>Polyangium</taxon>
    </lineage>
</organism>
<dbReference type="GO" id="GO:0005829">
    <property type="term" value="C:cytosol"/>
    <property type="evidence" value="ECO:0007669"/>
    <property type="project" value="TreeGrafter"/>
</dbReference>
<name>A0A4U1J120_9BACT</name>
<evidence type="ECO:0000256" key="1">
    <source>
        <dbReference type="SAM" id="MobiDB-lite"/>
    </source>
</evidence>
<dbReference type="InterPro" id="IPR007814">
    <property type="entry name" value="PaaA_PaaC"/>
</dbReference>
<dbReference type="Gene3D" id="1.20.1260.10">
    <property type="match status" value="1"/>
</dbReference>
<dbReference type="RefSeq" id="WP_136933107.1">
    <property type="nucleotide sequence ID" value="NZ_SSMQ01000044.1"/>
</dbReference>
<dbReference type="AlphaFoldDB" id="A0A4U1J120"/>
<dbReference type="InterPro" id="IPR052703">
    <property type="entry name" value="Aromatic_CoA_ox/epox"/>
</dbReference>
<keyword evidence="3" id="KW-1185">Reference proteome</keyword>
<evidence type="ECO:0000313" key="2">
    <source>
        <dbReference type="EMBL" id="TKD00754.1"/>
    </source>
</evidence>
<evidence type="ECO:0008006" key="4">
    <source>
        <dbReference type="Google" id="ProtNLM"/>
    </source>
</evidence>
<reference evidence="2 3" key="1">
    <citation type="submission" date="2019-04" db="EMBL/GenBank/DDBJ databases">
        <authorList>
            <person name="Li Y."/>
            <person name="Wang J."/>
        </authorList>
    </citation>
    <scope>NUCLEOTIDE SEQUENCE [LARGE SCALE GENOMIC DNA]</scope>
    <source>
        <strain evidence="2 3">DSM 14668</strain>
    </source>
</reference>
<dbReference type="Proteomes" id="UP000309215">
    <property type="component" value="Unassembled WGS sequence"/>
</dbReference>
<dbReference type="Pfam" id="PF05138">
    <property type="entry name" value="PaaA_PaaC"/>
    <property type="match status" value="1"/>
</dbReference>
<dbReference type="SUPFAM" id="SSF47240">
    <property type="entry name" value="Ferritin-like"/>
    <property type="match status" value="1"/>
</dbReference>
<dbReference type="InterPro" id="IPR009078">
    <property type="entry name" value="Ferritin-like_SF"/>
</dbReference>
<gene>
    <name evidence="2" type="ORF">E8A74_33040</name>
</gene>
<dbReference type="OrthoDB" id="5292502at2"/>
<dbReference type="GO" id="GO:0010124">
    <property type="term" value="P:phenylacetate catabolic process"/>
    <property type="evidence" value="ECO:0007669"/>
    <property type="project" value="InterPro"/>
</dbReference>
<proteinExistence type="predicted"/>
<evidence type="ECO:0000313" key="3">
    <source>
        <dbReference type="Proteomes" id="UP000309215"/>
    </source>
</evidence>
<protein>
    <recommendedName>
        <fullName evidence="4">Ferritin-like domain-containing protein</fullName>
    </recommendedName>
</protein>
<comment type="caution">
    <text evidence="2">The sequence shown here is derived from an EMBL/GenBank/DDBJ whole genome shotgun (WGS) entry which is preliminary data.</text>
</comment>
<feature type="region of interest" description="Disordered" evidence="1">
    <location>
        <begin position="231"/>
        <end position="256"/>
    </location>
</feature>
<dbReference type="PANTHER" id="PTHR30458:SF0">
    <property type="entry name" value="1,2-PHENYLACETYL-COA EPOXIDASE, SUBUNIT C"/>
    <property type="match status" value="1"/>
</dbReference>
<dbReference type="EMBL" id="SSMQ01000044">
    <property type="protein sequence ID" value="TKD00754.1"/>
    <property type="molecule type" value="Genomic_DNA"/>
</dbReference>
<dbReference type="CDD" id="cd00657">
    <property type="entry name" value="Ferritin_like"/>
    <property type="match status" value="1"/>
</dbReference>
<sequence>MTKAQETGGDDRWRRTLVQMMQGQAYRELAAVHLFGHGLQFVPEMRWLKLFTWHIREELEHYEAVARMYHDFTGESIEPVVNGRLAARPVPLAASFYELAMAQFLYDRGGFWQLREYEECSFEPYRKVVRKIVEEERGHQALGERLVVELSLTGRFDADKQRLFERWLRQGLLSFGRPDSEGARYAVAMGFKKRDPAAVMQDFLDDITSAMRLCGLVLPSLATLGIEGPEKVHAAPTSGPESALPHTERSAGQSAA</sequence>
<dbReference type="InterPro" id="IPR012347">
    <property type="entry name" value="Ferritin-like"/>
</dbReference>